<name>A0A9Q1D605_CONCO</name>
<evidence type="ECO:0000256" key="36">
    <source>
        <dbReference type="ARBA" id="ARBA00047876"/>
    </source>
</evidence>
<dbReference type="SMART" id="SM00460">
    <property type="entry name" value="TGc"/>
    <property type="match status" value="1"/>
</dbReference>
<organism evidence="42 43">
    <name type="scientific">Conger conger</name>
    <name type="common">Conger eel</name>
    <name type="synonym">Muraena conger</name>
    <dbReference type="NCBI Taxonomy" id="82655"/>
    <lineage>
        <taxon>Eukaryota</taxon>
        <taxon>Metazoa</taxon>
        <taxon>Chordata</taxon>
        <taxon>Craniata</taxon>
        <taxon>Vertebrata</taxon>
        <taxon>Euteleostomi</taxon>
        <taxon>Actinopterygii</taxon>
        <taxon>Neopterygii</taxon>
        <taxon>Teleostei</taxon>
        <taxon>Anguilliformes</taxon>
        <taxon>Congridae</taxon>
        <taxon>Conger</taxon>
    </lineage>
</organism>
<keyword evidence="16 40" id="KW-0106">Calcium</keyword>
<evidence type="ECO:0000256" key="2">
    <source>
        <dbReference type="ARBA" id="ARBA00004173"/>
    </source>
</evidence>
<evidence type="ECO:0000256" key="16">
    <source>
        <dbReference type="ARBA" id="ARBA00022837"/>
    </source>
</evidence>
<evidence type="ECO:0000256" key="7">
    <source>
        <dbReference type="ARBA" id="ARBA00005968"/>
    </source>
</evidence>
<keyword evidence="8" id="KW-0158">Chromosome</keyword>
<evidence type="ECO:0000256" key="35">
    <source>
        <dbReference type="ARBA" id="ARBA00047868"/>
    </source>
</evidence>
<dbReference type="GO" id="GO:0008233">
    <property type="term" value="F:peptidase activity"/>
    <property type="evidence" value="ECO:0007669"/>
    <property type="project" value="UniProtKB-KW"/>
</dbReference>
<dbReference type="GO" id="GO:0005829">
    <property type="term" value="C:cytosol"/>
    <property type="evidence" value="ECO:0007669"/>
    <property type="project" value="UniProtKB-SubCell"/>
</dbReference>
<evidence type="ECO:0000256" key="23">
    <source>
        <dbReference type="ARBA" id="ARBA00036377"/>
    </source>
</evidence>
<evidence type="ECO:0000256" key="22">
    <source>
        <dbReference type="ARBA" id="ARBA00024222"/>
    </source>
</evidence>
<keyword evidence="13" id="KW-0808">Transferase</keyword>
<dbReference type="Gene3D" id="2.60.40.10">
    <property type="entry name" value="Immunoglobulins"/>
    <property type="match status" value="3"/>
</dbReference>
<dbReference type="Pfam" id="PF00868">
    <property type="entry name" value="Transglut_N"/>
    <property type="match status" value="1"/>
</dbReference>
<keyword evidence="12" id="KW-0378">Hydrolase</keyword>
<dbReference type="PANTHER" id="PTHR11590:SF6">
    <property type="entry name" value="PROTEIN-GLUTAMINE GAMMA-GLUTAMYLTRANSFERASE 2"/>
    <property type="match status" value="1"/>
</dbReference>
<keyword evidence="20" id="KW-0539">Nucleus</keyword>
<evidence type="ECO:0000256" key="25">
    <source>
        <dbReference type="ARBA" id="ARBA00039019"/>
    </source>
</evidence>
<dbReference type="GO" id="GO:0005694">
    <property type="term" value="C:chromosome"/>
    <property type="evidence" value="ECO:0007669"/>
    <property type="project" value="UniProtKB-SubCell"/>
</dbReference>
<comment type="caution">
    <text evidence="42">The sequence shown here is derived from an EMBL/GenBank/DDBJ whole genome shotgun (WGS) entry which is preliminary data.</text>
</comment>
<dbReference type="GO" id="GO:0005739">
    <property type="term" value="C:mitochondrion"/>
    <property type="evidence" value="ECO:0007669"/>
    <property type="project" value="UniProtKB-SubCell"/>
</dbReference>
<dbReference type="InterPro" id="IPR002931">
    <property type="entry name" value="Transglutaminase-like"/>
</dbReference>
<evidence type="ECO:0000256" key="34">
    <source>
        <dbReference type="ARBA" id="ARBA00043138"/>
    </source>
</evidence>
<dbReference type="AlphaFoldDB" id="A0A9Q1D605"/>
<dbReference type="PIRSF" id="PIRSF000459">
    <property type="entry name" value="TGM_EBP42"/>
    <property type="match status" value="1"/>
</dbReference>
<comment type="catalytic activity">
    <reaction evidence="36">
        <text>L-glutaminyl-[protein] + histamine = 5-histaminyl-L-glutamyl-[protein] + NH4(+)</text>
        <dbReference type="Rhea" id="RHEA:66564"/>
        <dbReference type="Rhea" id="RHEA-COMP:10207"/>
        <dbReference type="Rhea" id="RHEA-COMP:17056"/>
        <dbReference type="ChEBI" id="CHEBI:28938"/>
        <dbReference type="ChEBI" id="CHEBI:30011"/>
        <dbReference type="ChEBI" id="CHEBI:58432"/>
        <dbReference type="ChEBI" id="CHEBI:167179"/>
    </reaction>
    <physiologicalReaction direction="left-to-right" evidence="36">
        <dbReference type="Rhea" id="RHEA:66565"/>
    </physiologicalReaction>
</comment>
<evidence type="ECO:0000256" key="32">
    <source>
        <dbReference type="ARBA" id="ARBA00042912"/>
    </source>
</evidence>
<evidence type="ECO:0000313" key="43">
    <source>
        <dbReference type="Proteomes" id="UP001152803"/>
    </source>
</evidence>
<keyword evidence="12" id="KW-0645">Protease</keyword>
<evidence type="ECO:0000256" key="15">
    <source>
        <dbReference type="ARBA" id="ARBA00022741"/>
    </source>
</evidence>
<dbReference type="Pfam" id="PF01841">
    <property type="entry name" value="Transglut_core"/>
    <property type="match status" value="1"/>
</dbReference>
<evidence type="ECO:0000256" key="37">
    <source>
        <dbReference type="ARBA" id="ARBA00048230"/>
    </source>
</evidence>
<evidence type="ECO:0000256" key="30">
    <source>
        <dbReference type="ARBA" id="ARBA00042105"/>
    </source>
</evidence>
<keyword evidence="21" id="KW-0012">Acyltransferase</keyword>
<evidence type="ECO:0000256" key="14">
    <source>
        <dbReference type="ARBA" id="ARBA00022723"/>
    </source>
</evidence>
<evidence type="ECO:0000256" key="18">
    <source>
        <dbReference type="ARBA" id="ARBA00023134"/>
    </source>
</evidence>
<dbReference type="PANTHER" id="PTHR11590">
    <property type="entry name" value="PROTEIN-GLUTAMINE GAMMA-GLUTAMYLTRANSFERASE"/>
    <property type="match status" value="1"/>
</dbReference>
<evidence type="ECO:0000256" key="40">
    <source>
        <dbReference type="PIRSR" id="PIRSR000459-2"/>
    </source>
</evidence>
<evidence type="ECO:0000256" key="31">
    <source>
        <dbReference type="ARBA" id="ARBA00042239"/>
    </source>
</evidence>
<comment type="catalytic activity">
    <reaction evidence="37">
        <text>L-glutaminyl-[protein] + (R)-noradrenaline = 5-(R)-noradrenalinyl-L-glutamyl-[protein] + NH4(+)</text>
        <dbReference type="Rhea" id="RHEA:66560"/>
        <dbReference type="Rhea" id="RHEA-COMP:10207"/>
        <dbReference type="Rhea" id="RHEA-COMP:17054"/>
        <dbReference type="ChEBI" id="CHEBI:28938"/>
        <dbReference type="ChEBI" id="CHEBI:30011"/>
        <dbReference type="ChEBI" id="CHEBI:72587"/>
        <dbReference type="ChEBI" id="CHEBI:167178"/>
    </reaction>
    <physiologicalReaction direction="left-to-right" evidence="37">
        <dbReference type="Rhea" id="RHEA:66561"/>
    </physiologicalReaction>
</comment>
<dbReference type="InterPro" id="IPR036238">
    <property type="entry name" value="Transglutaminase_C_sf"/>
</dbReference>
<dbReference type="GO" id="GO:0005525">
    <property type="term" value="F:GTP binding"/>
    <property type="evidence" value="ECO:0007669"/>
    <property type="project" value="UniProtKB-KW"/>
</dbReference>
<evidence type="ECO:0000256" key="28">
    <source>
        <dbReference type="ARBA" id="ARBA00041677"/>
    </source>
</evidence>
<protein>
    <recommendedName>
        <fullName evidence="26">Protein-glutamine gamma-glutamyltransferase 2</fullName>
        <ecNumber evidence="22">2.3.2.13</ecNumber>
        <ecNumber evidence="25">3.5.1.44</ecNumber>
    </recommendedName>
    <alternativeName>
        <fullName evidence="29">Isopeptidase TGM2</fullName>
    </alternativeName>
    <alternativeName>
        <fullName evidence="31">Protein-glutamine deamidase TGM2</fullName>
    </alternativeName>
    <alternativeName>
        <fullName evidence="30">Protein-glutamine dopaminyltransferase TGM2</fullName>
    </alternativeName>
    <alternativeName>
        <fullName evidence="33">Protein-glutamine histaminyltransferase TGM2</fullName>
    </alternativeName>
    <alternativeName>
        <fullName evidence="34">Protein-glutamine noradrenalinyltransferase TGM2</fullName>
    </alternativeName>
    <alternativeName>
        <fullName evidence="32">Protein-glutamine serotonyltransferase TGM2</fullName>
    </alternativeName>
    <alternativeName>
        <fullName evidence="28">Tissue transglutaminase</fullName>
    </alternativeName>
    <alternativeName>
        <fullName evidence="27">Transglutaminase-2</fullName>
    </alternativeName>
</protein>
<evidence type="ECO:0000256" key="20">
    <source>
        <dbReference type="ARBA" id="ARBA00023242"/>
    </source>
</evidence>
<feature type="active site" evidence="39">
    <location>
        <position position="272"/>
    </location>
</feature>
<evidence type="ECO:0000256" key="8">
    <source>
        <dbReference type="ARBA" id="ARBA00022454"/>
    </source>
</evidence>
<evidence type="ECO:0000256" key="1">
    <source>
        <dbReference type="ARBA" id="ARBA00004123"/>
    </source>
</evidence>
<accession>A0A9Q1D605</accession>
<evidence type="ECO:0000256" key="21">
    <source>
        <dbReference type="ARBA" id="ARBA00023315"/>
    </source>
</evidence>
<evidence type="ECO:0000256" key="5">
    <source>
        <dbReference type="ARBA" id="ARBA00004498"/>
    </source>
</evidence>
<dbReference type="GO" id="GO:0046872">
    <property type="term" value="F:metal ion binding"/>
    <property type="evidence" value="ECO:0007669"/>
    <property type="project" value="UniProtKB-KW"/>
</dbReference>
<evidence type="ECO:0000256" key="4">
    <source>
        <dbReference type="ARBA" id="ARBA00004286"/>
    </source>
</evidence>
<dbReference type="InterPro" id="IPR036985">
    <property type="entry name" value="Transglutaminase-like_sf"/>
</dbReference>
<evidence type="ECO:0000256" key="10">
    <source>
        <dbReference type="ARBA" id="ARBA00022525"/>
    </source>
</evidence>
<keyword evidence="11" id="KW-0272">Extracellular matrix</keyword>
<feature type="binding site" evidence="40">
    <location>
        <position position="444"/>
    </location>
    <ligand>
        <name>Ca(2+)</name>
        <dbReference type="ChEBI" id="CHEBI:29108"/>
    </ligand>
</feature>
<feature type="active site" evidence="39">
    <location>
        <position position="330"/>
    </location>
</feature>
<keyword evidence="17" id="KW-0496">Mitochondrion</keyword>
<dbReference type="SUPFAM" id="SSF49309">
    <property type="entry name" value="Transglutaminase, two C-terminal domains"/>
    <property type="match status" value="2"/>
</dbReference>
<dbReference type="EC" id="2.3.2.13" evidence="22"/>
<evidence type="ECO:0000313" key="42">
    <source>
        <dbReference type="EMBL" id="KAJ8259233.1"/>
    </source>
</evidence>
<dbReference type="GO" id="GO:0003810">
    <property type="term" value="F:protein-glutamine gamma-glutamyltransferase activity"/>
    <property type="evidence" value="ECO:0007669"/>
    <property type="project" value="UniProtKB-EC"/>
</dbReference>
<evidence type="ECO:0000256" key="19">
    <source>
        <dbReference type="ARBA" id="ARBA00023136"/>
    </source>
</evidence>
<dbReference type="InterPro" id="IPR014756">
    <property type="entry name" value="Ig_E-set"/>
</dbReference>
<evidence type="ECO:0000256" key="27">
    <source>
        <dbReference type="ARBA" id="ARBA00041650"/>
    </source>
</evidence>
<keyword evidence="10" id="KW-0964">Secreted</keyword>
<feature type="domain" description="Transglutaminase-like" evidence="41">
    <location>
        <begin position="264"/>
        <end position="358"/>
    </location>
</feature>
<evidence type="ECO:0000256" key="39">
    <source>
        <dbReference type="PIRSR" id="PIRSR000459-1"/>
    </source>
</evidence>
<evidence type="ECO:0000256" key="38">
    <source>
        <dbReference type="ARBA" id="ARBA00048365"/>
    </source>
</evidence>
<dbReference type="GO" id="GO:0006508">
    <property type="term" value="P:proteolysis"/>
    <property type="evidence" value="ECO:0007669"/>
    <property type="project" value="UniProtKB-KW"/>
</dbReference>
<feature type="active site" evidence="39">
    <location>
        <position position="355"/>
    </location>
</feature>
<comment type="subcellular location">
    <subcellularLocation>
        <location evidence="3">Cell membrane</location>
    </subcellularLocation>
    <subcellularLocation>
        <location evidence="4">Chromosome</location>
    </subcellularLocation>
    <subcellularLocation>
        <location evidence="6">Cytoplasm</location>
        <location evidence="6">Cytosol</location>
    </subcellularLocation>
    <subcellularLocation>
        <location evidence="2">Mitochondrion</location>
    </subcellularLocation>
    <subcellularLocation>
        <location evidence="1">Nucleus</location>
    </subcellularLocation>
    <subcellularLocation>
        <location evidence="5">Secreted</location>
        <location evidence="5">Extracellular space</location>
        <location evidence="5">Extracellular matrix</location>
    </subcellularLocation>
</comment>
<feature type="binding site" evidence="40">
    <location>
        <position position="395"/>
    </location>
    <ligand>
        <name>Ca(2+)</name>
        <dbReference type="ChEBI" id="CHEBI:29108"/>
    </ligand>
</feature>
<keyword evidence="18" id="KW-0342">GTP-binding</keyword>
<feature type="binding site" evidence="40">
    <location>
        <position position="397"/>
    </location>
    <ligand>
        <name>Ca(2+)</name>
        <dbReference type="ChEBI" id="CHEBI:29108"/>
    </ligand>
</feature>
<dbReference type="GO" id="GO:0005634">
    <property type="term" value="C:nucleus"/>
    <property type="evidence" value="ECO:0007669"/>
    <property type="project" value="UniProtKB-SubCell"/>
</dbReference>
<evidence type="ECO:0000256" key="33">
    <source>
        <dbReference type="ARBA" id="ARBA00043104"/>
    </source>
</evidence>
<evidence type="ECO:0000259" key="41">
    <source>
        <dbReference type="SMART" id="SM00460"/>
    </source>
</evidence>
<dbReference type="SUPFAM" id="SSF81296">
    <property type="entry name" value="E set domains"/>
    <property type="match status" value="1"/>
</dbReference>
<evidence type="ECO:0000256" key="17">
    <source>
        <dbReference type="ARBA" id="ARBA00023128"/>
    </source>
</evidence>
<evidence type="ECO:0000256" key="3">
    <source>
        <dbReference type="ARBA" id="ARBA00004236"/>
    </source>
</evidence>
<dbReference type="FunFam" id="3.90.260.10:FF:000001">
    <property type="entry name" value="Protein-glutamine gamma-glutamyltransferase 2"/>
    <property type="match status" value="1"/>
</dbReference>
<dbReference type="InterPro" id="IPR023608">
    <property type="entry name" value="Transglutaminase_animal"/>
</dbReference>
<dbReference type="EMBL" id="JAFJMO010000013">
    <property type="protein sequence ID" value="KAJ8259233.1"/>
    <property type="molecule type" value="Genomic_DNA"/>
</dbReference>
<evidence type="ECO:0000256" key="9">
    <source>
        <dbReference type="ARBA" id="ARBA00022475"/>
    </source>
</evidence>
<keyword evidence="14 40" id="KW-0479">Metal-binding</keyword>
<dbReference type="InterPro" id="IPR001102">
    <property type="entry name" value="Transglutaminase_N"/>
</dbReference>
<dbReference type="SUPFAM" id="SSF54001">
    <property type="entry name" value="Cysteine proteinases"/>
    <property type="match status" value="1"/>
</dbReference>
<comment type="catalytic activity">
    <reaction evidence="38">
        <text>L-glutaminyl-[protein] + dopamine = 5-dopaminyl-L-glutamyl-[protein] + NH4(+)</text>
        <dbReference type="Rhea" id="RHEA:66556"/>
        <dbReference type="Rhea" id="RHEA-COMP:10207"/>
        <dbReference type="Rhea" id="RHEA-COMP:17053"/>
        <dbReference type="ChEBI" id="CHEBI:28938"/>
        <dbReference type="ChEBI" id="CHEBI:30011"/>
        <dbReference type="ChEBI" id="CHEBI:59905"/>
        <dbReference type="ChEBI" id="CHEBI:167175"/>
    </reaction>
    <physiologicalReaction direction="left-to-right" evidence="38">
        <dbReference type="Rhea" id="RHEA:66557"/>
    </physiologicalReaction>
</comment>
<evidence type="ECO:0000256" key="26">
    <source>
        <dbReference type="ARBA" id="ARBA00040561"/>
    </source>
</evidence>
<comment type="catalytic activity">
    <reaction evidence="24">
        <text>L-glutaminyl-[protein] + L-lysyl-[protein] = [protein]-L-lysyl-N(6)-5-L-glutamyl-[protein] + NH4(+)</text>
        <dbReference type="Rhea" id="RHEA:54816"/>
        <dbReference type="Rhea" id="RHEA-COMP:9752"/>
        <dbReference type="Rhea" id="RHEA-COMP:10207"/>
        <dbReference type="Rhea" id="RHEA-COMP:14005"/>
        <dbReference type="ChEBI" id="CHEBI:28938"/>
        <dbReference type="ChEBI" id="CHEBI:29969"/>
        <dbReference type="ChEBI" id="CHEBI:30011"/>
        <dbReference type="ChEBI" id="CHEBI:138370"/>
        <dbReference type="EC" id="2.3.2.13"/>
    </reaction>
    <physiologicalReaction direction="left-to-right" evidence="24">
        <dbReference type="Rhea" id="RHEA:54817"/>
    </physiologicalReaction>
</comment>
<keyword evidence="9" id="KW-1003">Cell membrane</keyword>
<sequence length="642" mass="71477">MTSAISEVDFHCEKNNEAHRTDEISTERLIVRRGQSFLLTLHSSSGQSLDTNNLELTVQTGPDPSEDLGTKSVFGVSGKSLSKKPWFAKVEETSPSVTLAIISHDFASIGEYTLSVKTQPGQRSHSAGTFVLLFNPWCTEDWVHLDNEEKRQEYVINEEGLLYRGTSDYITDVAWDFGQFEEDILDICLKILDLNPNCLDNAAKDLSSRCDPIYVGRVVSAMINCNGDKGVLQGNWGSTFTGGVAPSHWNGSVDILRRWRDSDYCPVKYGQCWVFGAVMCTVMRCLGIPCRTVTNFQSAHDTHGNLLIDQYYTANGVDPAKSDDSIWNYHVWVEAWMKRPDLPGEPFYDGWQVLDPTPQELSEGAYCCGPAPVKAIHEGHTDLKYDLPFVFAEVNADWVGWKIMADGSKKKIKMNTVAVGKNISTKSVGSDSRQDITANYKYPEGTAEEREAFKEALRRINQLSEPDYSTRAPSPPPAKISVKIEEKSKPVNGKDIELVIQLLSPTPQNLLFFAYAQAMLYNSKLESNIWSEENEIQLLANEALTVPFQIPFSKYGSHLKGNNSIKVTALVADKENTDELYMAERNIVPANPPFSIFVIGKPKQFKVSAAIIKFENPLSVPLKDCRITISGSGLLKQPVKTG</sequence>
<dbReference type="GO" id="GO:0050568">
    <property type="term" value="F:protein-glutamine glutaminase activity"/>
    <property type="evidence" value="ECO:0007669"/>
    <property type="project" value="UniProtKB-EC"/>
</dbReference>
<dbReference type="OrthoDB" id="437511at2759"/>
<evidence type="ECO:0000256" key="29">
    <source>
        <dbReference type="ARBA" id="ARBA00042099"/>
    </source>
</evidence>
<dbReference type="InterPro" id="IPR050779">
    <property type="entry name" value="Transglutaminase"/>
</dbReference>
<gene>
    <name evidence="42" type="ORF">COCON_G00182450</name>
</gene>
<feature type="binding site" evidence="40">
    <location>
        <position position="449"/>
    </location>
    <ligand>
        <name>Ca(2+)</name>
        <dbReference type="ChEBI" id="CHEBI:29108"/>
    </ligand>
</feature>
<dbReference type="GO" id="GO:0007399">
    <property type="term" value="P:nervous system development"/>
    <property type="evidence" value="ECO:0007669"/>
    <property type="project" value="UniProtKB-ARBA"/>
</dbReference>
<evidence type="ECO:0000256" key="6">
    <source>
        <dbReference type="ARBA" id="ARBA00004514"/>
    </source>
</evidence>
<keyword evidence="19" id="KW-0472">Membrane</keyword>
<dbReference type="InterPro" id="IPR013783">
    <property type="entry name" value="Ig-like_fold"/>
</dbReference>
<comment type="similarity">
    <text evidence="7">Belongs to the transglutaminase superfamily. Transglutaminase family.</text>
</comment>
<dbReference type="EC" id="3.5.1.44" evidence="25"/>
<keyword evidence="43" id="KW-1185">Reference proteome</keyword>
<dbReference type="Gene3D" id="3.90.260.10">
    <property type="entry name" value="Transglutaminase-like"/>
    <property type="match status" value="1"/>
</dbReference>
<evidence type="ECO:0000256" key="11">
    <source>
        <dbReference type="ARBA" id="ARBA00022530"/>
    </source>
</evidence>
<dbReference type="Proteomes" id="UP001152803">
    <property type="component" value="Unassembled WGS sequence"/>
</dbReference>
<comment type="catalytic activity">
    <reaction evidence="23">
        <text>L-glutaminyl-[protein] + serotonin = 5-serotonyl-L-glutamyl-[protein] + NH4(+)</text>
        <dbReference type="Rhea" id="RHEA:66552"/>
        <dbReference type="Rhea" id="RHEA-COMP:10207"/>
        <dbReference type="Rhea" id="RHEA-COMP:17052"/>
        <dbReference type="ChEBI" id="CHEBI:28938"/>
        <dbReference type="ChEBI" id="CHEBI:30011"/>
        <dbReference type="ChEBI" id="CHEBI:167174"/>
        <dbReference type="ChEBI" id="CHEBI:350546"/>
    </reaction>
    <physiologicalReaction direction="left-to-right" evidence="23">
        <dbReference type="Rhea" id="RHEA:66553"/>
    </physiologicalReaction>
</comment>
<evidence type="ECO:0000256" key="24">
    <source>
        <dbReference type="ARBA" id="ARBA00036876"/>
    </source>
</evidence>
<evidence type="ECO:0000256" key="13">
    <source>
        <dbReference type="ARBA" id="ARBA00022679"/>
    </source>
</evidence>
<keyword evidence="15" id="KW-0547">Nucleotide-binding</keyword>
<proteinExistence type="inferred from homology"/>
<evidence type="ECO:0000256" key="12">
    <source>
        <dbReference type="ARBA" id="ARBA00022670"/>
    </source>
</evidence>
<dbReference type="InterPro" id="IPR038765">
    <property type="entry name" value="Papain-like_cys_pep_sf"/>
</dbReference>
<comment type="cofactor">
    <cofactor evidence="40">
        <name>Ca(2+)</name>
        <dbReference type="ChEBI" id="CHEBI:29108"/>
    </cofactor>
    <text evidence="40">Binds 1 Ca(2+) ion per subunit.</text>
</comment>
<comment type="catalytic activity">
    <reaction evidence="35">
        <text>L-glutaminyl-[protein] + H2O = L-glutamyl-[protein] + NH4(+)</text>
        <dbReference type="Rhea" id="RHEA:16441"/>
        <dbReference type="Rhea" id="RHEA-COMP:10207"/>
        <dbReference type="Rhea" id="RHEA-COMP:10208"/>
        <dbReference type="ChEBI" id="CHEBI:15377"/>
        <dbReference type="ChEBI" id="CHEBI:28938"/>
        <dbReference type="ChEBI" id="CHEBI:29973"/>
        <dbReference type="ChEBI" id="CHEBI:30011"/>
        <dbReference type="EC" id="3.5.1.44"/>
    </reaction>
    <physiologicalReaction direction="left-to-right" evidence="35">
        <dbReference type="Rhea" id="RHEA:16442"/>
    </physiologicalReaction>
</comment>
<dbReference type="GO" id="GO:0005886">
    <property type="term" value="C:plasma membrane"/>
    <property type="evidence" value="ECO:0007669"/>
    <property type="project" value="UniProtKB-SubCell"/>
</dbReference>
<reference evidence="42" key="1">
    <citation type="journal article" date="2023" name="Science">
        <title>Genome structures resolve the early diversification of teleost fishes.</title>
        <authorList>
            <person name="Parey E."/>
            <person name="Louis A."/>
            <person name="Montfort J."/>
            <person name="Bouchez O."/>
            <person name="Roques C."/>
            <person name="Iampietro C."/>
            <person name="Lluch J."/>
            <person name="Castinel A."/>
            <person name="Donnadieu C."/>
            <person name="Desvignes T."/>
            <person name="Floi Bucao C."/>
            <person name="Jouanno E."/>
            <person name="Wen M."/>
            <person name="Mejri S."/>
            <person name="Dirks R."/>
            <person name="Jansen H."/>
            <person name="Henkel C."/>
            <person name="Chen W.J."/>
            <person name="Zahm M."/>
            <person name="Cabau C."/>
            <person name="Klopp C."/>
            <person name="Thompson A.W."/>
            <person name="Robinson-Rechavi M."/>
            <person name="Braasch I."/>
            <person name="Lecointre G."/>
            <person name="Bobe J."/>
            <person name="Postlethwait J.H."/>
            <person name="Berthelot C."/>
            <person name="Roest Crollius H."/>
            <person name="Guiguen Y."/>
        </authorList>
    </citation>
    <scope>NUCLEOTIDE SEQUENCE</scope>
    <source>
        <strain evidence="42">Concon-B</strain>
    </source>
</reference>